<proteinExistence type="predicted"/>
<sequence>MRKSDKQENTTASVVPPALSRLEIDRFRRVGHVTNNEHTREELEQEAKTSEAPDAWPHFVNARTALGPWPRSVGRAFTVAFRSGASMDHAVWGEERREKAASARAISAAGRAGARPSERARPRLLDRAGCCDGVRRRRDIVTEAAGAAAPPP</sequence>
<name>B8A6U9_ORYSI</name>
<reference evidence="2 3" key="1">
    <citation type="journal article" date="2005" name="PLoS Biol.">
        <title>The genomes of Oryza sativa: a history of duplications.</title>
        <authorList>
            <person name="Yu J."/>
            <person name="Wang J."/>
            <person name="Lin W."/>
            <person name="Li S."/>
            <person name="Li H."/>
            <person name="Zhou J."/>
            <person name="Ni P."/>
            <person name="Dong W."/>
            <person name="Hu S."/>
            <person name="Zeng C."/>
            <person name="Zhang J."/>
            <person name="Zhang Y."/>
            <person name="Li R."/>
            <person name="Xu Z."/>
            <person name="Li S."/>
            <person name="Li X."/>
            <person name="Zheng H."/>
            <person name="Cong L."/>
            <person name="Lin L."/>
            <person name="Yin J."/>
            <person name="Geng J."/>
            <person name="Li G."/>
            <person name="Shi J."/>
            <person name="Liu J."/>
            <person name="Lv H."/>
            <person name="Li J."/>
            <person name="Wang J."/>
            <person name="Deng Y."/>
            <person name="Ran L."/>
            <person name="Shi X."/>
            <person name="Wang X."/>
            <person name="Wu Q."/>
            <person name="Li C."/>
            <person name="Ren X."/>
            <person name="Wang J."/>
            <person name="Wang X."/>
            <person name="Li D."/>
            <person name="Liu D."/>
            <person name="Zhang X."/>
            <person name="Ji Z."/>
            <person name="Zhao W."/>
            <person name="Sun Y."/>
            <person name="Zhang Z."/>
            <person name="Bao J."/>
            <person name="Han Y."/>
            <person name="Dong L."/>
            <person name="Ji J."/>
            <person name="Chen P."/>
            <person name="Wu S."/>
            <person name="Liu J."/>
            <person name="Xiao Y."/>
            <person name="Bu D."/>
            <person name="Tan J."/>
            <person name="Yang L."/>
            <person name="Ye C."/>
            <person name="Zhang J."/>
            <person name="Xu J."/>
            <person name="Zhou Y."/>
            <person name="Yu Y."/>
            <person name="Zhang B."/>
            <person name="Zhuang S."/>
            <person name="Wei H."/>
            <person name="Liu B."/>
            <person name="Lei M."/>
            <person name="Yu H."/>
            <person name="Li Y."/>
            <person name="Xu H."/>
            <person name="Wei S."/>
            <person name="He X."/>
            <person name="Fang L."/>
            <person name="Zhang Z."/>
            <person name="Zhang Y."/>
            <person name="Huang X."/>
            <person name="Su Z."/>
            <person name="Tong W."/>
            <person name="Li J."/>
            <person name="Tong Z."/>
            <person name="Li S."/>
            <person name="Ye J."/>
            <person name="Wang L."/>
            <person name="Fang L."/>
            <person name="Lei T."/>
            <person name="Chen C."/>
            <person name="Chen H."/>
            <person name="Xu Z."/>
            <person name="Li H."/>
            <person name="Huang H."/>
            <person name="Zhang F."/>
            <person name="Xu H."/>
            <person name="Li N."/>
            <person name="Zhao C."/>
            <person name="Li S."/>
            <person name="Dong L."/>
            <person name="Huang Y."/>
            <person name="Li L."/>
            <person name="Xi Y."/>
            <person name="Qi Q."/>
            <person name="Li W."/>
            <person name="Zhang B."/>
            <person name="Hu W."/>
            <person name="Zhang Y."/>
            <person name="Tian X."/>
            <person name="Jiao Y."/>
            <person name="Liang X."/>
            <person name="Jin J."/>
            <person name="Gao L."/>
            <person name="Zheng W."/>
            <person name="Hao B."/>
            <person name="Liu S."/>
            <person name="Wang W."/>
            <person name="Yuan L."/>
            <person name="Cao M."/>
            <person name="McDermott J."/>
            <person name="Samudrala R."/>
            <person name="Wang J."/>
            <person name="Wong G.K."/>
            <person name="Yang H."/>
        </authorList>
    </citation>
    <scope>NUCLEOTIDE SEQUENCE [LARGE SCALE GENOMIC DNA]</scope>
    <source>
        <strain evidence="3">cv. 93-11</strain>
    </source>
</reference>
<dbReference type="EMBL" id="CM000126">
    <property type="protein sequence ID" value="EEC71202.1"/>
    <property type="molecule type" value="Genomic_DNA"/>
</dbReference>
<evidence type="ECO:0000313" key="3">
    <source>
        <dbReference type="Proteomes" id="UP000007015"/>
    </source>
</evidence>
<evidence type="ECO:0000313" key="2">
    <source>
        <dbReference type="EMBL" id="EEC71202.1"/>
    </source>
</evidence>
<dbReference type="Gramene" id="BGIOSGA001096-TA">
    <property type="protein sequence ID" value="BGIOSGA001096-PA"/>
    <property type="gene ID" value="BGIOSGA001096"/>
</dbReference>
<dbReference type="HOGENOM" id="CLU_1725299_0_0_1"/>
<dbReference type="Proteomes" id="UP000007015">
    <property type="component" value="Chromosome 1"/>
</dbReference>
<feature type="compositionally biased region" description="Basic and acidic residues" evidence="1">
    <location>
        <begin position="35"/>
        <end position="51"/>
    </location>
</feature>
<keyword evidence="3" id="KW-1185">Reference proteome</keyword>
<protein>
    <submittedName>
        <fullName evidence="2">Uncharacterized protein</fullName>
    </submittedName>
</protein>
<gene>
    <name evidence="2" type="ORF">OsI_03115</name>
</gene>
<feature type="region of interest" description="Disordered" evidence="1">
    <location>
        <begin position="32"/>
        <end position="55"/>
    </location>
</feature>
<accession>B8A6U9</accession>
<organism evidence="2 3">
    <name type="scientific">Oryza sativa subsp. indica</name>
    <name type="common">Rice</name>
    <dbReference type="NCBI Taxonomy" id="39946"/>
    <lineage>
        <taxon>Eukaryota</taxon>
        <taxon>Viridiplantae</taxon>
        <taxon>Streptophyta</taxon>
        <taxon>Embryophyta</taxon>
        <taxon>Tracheophyta</taxon>
        <taxon>Spermatophyta</taxon>
        <taxon>Magnoliopsida</taxon>
        <taxon>Liliopsida</taxon>
        <taxon>Poales</taxon>
        <taxon>Poaceae</taxon>
        <taxon>BOP clade</taxon>
        <taxon>Oryzoideae</taxon>
        <taxon>Oryzeae</taxon>
        <taxon>Oryzinae</taxon>
        <taxon>Oryza</taxon>
        <taxon>Oryza sativa</taxon>
    </lineage>
</organism>
<dbReference type="AlphaFoldDB" id="B8A6U9"/>
<evidence type="ECO:0000256" key="1">
    <source>
        <dbReference type="SAM" id="MobiDB-lite"/>
    </source>
</evidence>